<comment type="caution">
    <text evidence="2">The sequence shown here is derived from an EMBL/GenBank/DDBJ whole genome shotgun (WGS) entry which is preliminary data.</text>
</comment>
<sequence length="385" mass="43911">MTTPDDEFANIRPYHDDEVQLVLNRLAEDPELAQAILRFKFPQLASTPLIAPLLSWLVRRNLRRLLGRARSVRDVQLYVEAYMARMLAKSTDGMSVDGIEKLDPDQTYLFVSNHRDIAMDPALVNYALHTRGMNTVRIAIGDNLLKKPYVSDLMRLNKSFIVQRSAKGVRQVMAAFQQLSRYIDFSLHQEQHSIWIAQREGRAKNGIDRTDPAIIKMFCMAKKKERPFSEIIQQLNIVPVAISYEYDPLGIEKARELVMKQQDGSYAKSEFEDIHSIAQGIAGYKGRVHVAFGEPLQSDLADADAVAQAIDAQISRLYRLFPSHYLALEALGELQDIALPDFDLRYRAAFNQQLAACPEAYQHQWLAMYANPVKNYFNRLDGPTH</sequence>
<feature type="domain" description="Phospholipid/glycerol acyltransferase" evidence="1">
    <location>
        <begin position="95"/>
        <end position="179"/>
    </location>
</feature>
<dbReference type="Pfam" id="PF01553">
    <property type="entry name" value="Acyltransferase"/>
    <property type="match status" value="1"/>
</dbReference>
<organism evidence="2 3">
    <name type="scientific">Marinospirillum alkalitolerans</name>
    <dbReference type="NCBI Taxonomy" id="3123374"/>
    <lineage>
        <taxon>Bacteria</taxon>
        <taxon>Pseudomonadati</taxon>
        <taxon>Pseudomonadota</taxon>
        <taxon>Gammaproteobacteria</taxon>
        <taxon>Oceanospirillales</taxon>
        <taxon>Oceanospirillaceae</taxon>
        <taxon>Marinospirillum</taxon>
    </lineage>
</organism>
<name>A0ABW8PUP3_9GAMM</name>
<dbReference type="EMBL" id="JBANFI010000001">
    <property type="protein sequence ID" value="MFK7159977.1"/>
    <property type="molecule type" value="Genomic_DNA"/>
</dbReference>
<keyword evidence="2" id="KW-0808">Transferase</keyword>
<keyword evidence="3" id="KW-1185">Reference proteome</keyword>
<dbReference type="PANTHER" id="PTHR30068">
    <property type="entry name" value="URONATE ISOMERASE"/>
    <property type="match status" value="1"/>
</dbReference>
<reference evidence="2 3" key="1">
    <citation type="submission" date="2024-02" db="EMBL/GenBank/DDBJ databases">
        <title>Marinospirillum sp. MEB 164 isolated from Lonar lake sediment.</title>
        <authorList>
            <person name="Joshi A."/>
            <person name="Thite S."/>
        </authorList>
    </citation>
    <scope>NUCLEOTIDE SEQUENCE [LARGE SCALE GENOMIC DNA]</scope>
    <source>
        <strain evidence="2 3">MEB164</strain>
    </source>
</reference>
<dbReference type="RefSeq" id="WP_405336986.1">
    <property type="nucleotide sequence ID" value="NZ_JBANFI010000001.1"/>
</dbReference>
<accession>A0ABW8PUP3</accession>
<dbReference type="GO" id="GO:0016746">
    <property type="term" value="F:acyltransferase activity"/>
    <property type="evidence" value="ECO:0007669"/>
    <property type="project" value="UniProtKB-KW"/>
</dbReference>
<evidence type="ECO:0000259" key="1">
    <source>
        <dbReference type="Pfam" id="PF01553"/>
    </source>
</evidence>
<evidence type="ECO:0000313" key="3">
    <source>
        <dbReference type="Proteomes" id="UP001621714"/>
    </source>
</evidence>
<gene>
    <name evidence="2" type="ORF">V6U78_02860</name>
</gene>
<dbReference type="InterPro" id="IPR002123">
    <property type="entry name" value="Plipid/glycerol_acylTrfase"/>
</dbReference>
<keyword evidence="2" id="KW-0012">Acyltransferase</keyword>
<dbReference type="Proteomes" id="UP001621714">
    <property type="component" value="Unassembled WGS sequence"/>
</dbReference>
<dbReference type="PANTHER" id="PTHR30068:SF3">
    <property type="entry name" value="PHOSPHOLIPID_GLYCEROL ACYLTRANSFERASE DOMAIN-CONTAINING PROTEIN"/>
    <property type="match status" value="1"/>
</dbReference>
<evidence type="ECO:0000313" key="2">
    <source>
        <dbReference type="EMBL" id="MFK7159977.1"/>
    </source>
</evidence>
<proteinExistence type="predicted"/>
<dbReference type="SUPFAM" id="SSF69593">
    <property type="entry name" value="Glycerol-3-phosphate (1)-acyltransferase"/>
    <property type="match status" value="1"/>
</dbReference>
<protein>
    <submittedName>
        <fullName evidence="2">1-acyl-sn-glycerol-3-phosphate acyltransferase</fullName>
    </submittedName>
</protein>